<keyword evidence="3" id="KW-1185">Reference proteome</keyword>
<organism evidence="2 3">
    <name type="scientific">Pelagovum pacificum</name>
    <dbReference type="NCBI Taxonomy" id="2588711"/>
    <lineage>
        <taxon>Bacteria</taxon>
        <taxon>Pseudomonadati</taxon>
        <taxon>Pseudomonadota</taxon>
        <taxon>Alphaproteobacteria</taxon>
        <taxon>Rhodobacterales</taxon>
        <taxon>Paracoccaceae</taxon>
        <taxon>Pelagovum</taxon>
    </lineage>
</organism>
<name>A0A5C5GCJ9_9RHOB</name>
<dbReference type="PROSITE" id="PS51257">
    <property type="entry name" value="PROKAR_LIPOPROTEIN"/>
    <property type="match status" value="1"/>
</dbReference>
<evidence type="ECO:0008006" key="4">
    <source>
        <dbReference type="Google" id="ProtNLM"/>
    </source>
</evidence>
<feature type="compositionally biased region" description="Polar residues" evidence="1">
    <location>
        <begin position="40"/>
        <end position="50"/>
    </location>
</feature>
<protein>
    <recommendedName>
        <fullName evidence="4">Lipoprotein</fullName>
    </recommendedName>
</protein>
<reference evidence="2 3" key="1">
    <citation type="submission" date="2019-06" db="EMBL/GenBank/DDBJ databases">
        <title>Genome of new Rhodobacteraceae sp. SM1903.</title>
        <authorList>
            <person name="Ren X."/>
        </authorList>
    </citation>
    <scope>NUCLEOTIDE SEQUENCE [LARGE SCALE GENOMIC DNA]</scope>
    <source>
        <strain evidence="2 3">SM1903</strain>
    </source>
</reference>
<comment type="caution">
    <text evidence="2">The sequence shown here is derived from an EMBL/GenBank/DDBJ whole genome shotgun (WGS) entry which is preliminary data.</text>
</comment>
<evidence type="ECO:0000256" key="1">
    <source>
        <dbReference type="SAM" id="MobiDB-lite"/>
    </source>
</evidence>
<dbReference type="OrthoDB" id="7691501at2"/>
<dbReference type="AlphaFoldDB" id="A0A5C5GCJ9"/>
<evidence type="ECO:0000313" key="2">
    <source>
        <dbReference type="EMBL" id="TNY31700.1"/>
    </source>
</evidence>
<feature type="compositionally biased region" description="Basic and acidic residues" evidence="1">
    <location>
        <begin position="24"/>
        <end position="34"/>
    </location>
</feature>
<dbReference type="EMBL" id="VFFF01000002">
    <property type="protein sequence ID" value="TNY31700.1"/>
    <property type="molecule type" value="Genomic_DNA"/>
</dbReference>
<sequence>MRFSPLVLLLAGVAACGPVSPEQASRRCEDRARAAEGPQGSVTVGMNSRSGGFGGAEVSVSSDYLRGRDPLAVYRSCVYDLTGEVPATRPGAP</sequence>
<gene>
    <name evidence="2" type="ORF">FHY64_16050</name>
</gene>
<dbReference type="Proteomes" id="UP000314011">
    <property type="component" value="Unassembled WGS sequence"/>
</dbReference>
<accession>A0A5C5GCJ9</accession>
<proteinExistence type="predicted"/>
<feature type="region of interest" description="Disordered" evidence="1">
    <location>
        <begin position="20"/>
        <end position="53"/>
    </location>
</feature>
<evidence type="ECO:0000313" key="3">
    <source>
        <dbReference type="Proteomes" id="UP000314011"/>
    </source>
</evidence>